<dbReference type="Pfam" id="PF21761">
    <property type="entry name" value="RedAm-like_C"/>
    <property type="match status" value="1"/>
</dbReference>
<dbReference type="InterPro" id="IPR013328">
    <property type="entry name" value="6PGD_dom2"/>
</dbReference>
<keyword evidence="4" id="KW-1185">Reference proteome</keyword>
<dbReference type="EMBL" id="JAFFZM010000007">
    <property type="protein sequence ID" value="MBO8199245.1"/>
    <property type="molecule type" value="Genomic_DNA"/>
</dbReference>
<organism evidence="3 4">
    <name type="scientific">Streptomyces smyrnaeus</name>
    <dbReference type="NCBI Taxonomy" id="1387713"/>
    <lineage>
        <taxon>Bacteria</taxon>
        <taxon>Bacillati</taxon>
        <taxon>Actinomycetota</taxon>
        <taxon>Actinomycetes</taxon>
        <taxon>Kitasatosporales</taxon>
        <taxon>Streptomycetaceae</taxon>
        <taxon>Streptomyces</taxon>
    </lineage>
</organism>
<comment type="caution">
    <text evidence="3">The sequence shown here is derived from an EMBL/GenBank/DDBJ whole genome shotgun (WGS) entry which is preliminary data.</text>
</comment>
<proteinExistence type="predicted"/>
<evidence type="ECO:0000256" key="1">
    <source>
        <dbReference type="SAM" id="MobiDB-lite"/>
    </source>
</evidence>
<reference evidence="3 4" key="1">
    <citation type="submission" date="2021-02" db="EMBL/GenBank/DDBJ databases">
        <title>Streptomyces spirodelae sp. nov., isolated from duckweed.</title>
        <authorList>
            <person name="Saimee Y."/>
            <person name="Duangmal K."/>
        </authorList>
    </citation>
    <scope>NUCLEOTIDE SEQUENCE [LARGE SCALE GENOMIC DNA]</scope>
    <source>
        <strain evidence="3 4">DSM 42105</strain>
    </source>
</reference>
<dbReference type="Gene3D" id="1.10.1040.10">
    <property type="entry name" value="N-(1-d-carboxylethyl)-l-norvaline Dehydrogenase, domain 2"/>
    <property type="match status" value="1"/>
</dbReference>
<protein>
    <recommendedName>
        <fullName evidence="2">NADPH-dependent reductive aminase-like C-terminal domain-containing protein</fullName>
    </recommendedName>
</protein>
<gene>
    <name evidence="3" type="ORF">JW613_13175</name>
</gene>
<dbReference type="Proteomes" id="UP000721954">
    <property type="component" value="Unassembled WGS sequence"/>
</dbReference>
<feature type="region of interest" description="Disordered" evidence="1">
    <location>
        <begin position="32"/>
        <end position="51"/>
    </location>
</feature>
<dbReference type="InterPro" id="IPR048666">
    <property type="entry name" value="RedAm-like_C"/>
</dbReference>
<sequence length="51" mass="5727">MDDLIGHRESMGVEAVRMREVKRLMDRRIADGHGDQGFSSLFELLPPQSAA</sequence>
<name>A0ABS3XV36_9ACTN</name>
<evidence type="ECO:0000313" key="3">
    <source>
        <dbReference type="EMBL" id="MBO8199245.1"/>
    </source>
</evidence>
<evidence type="ECO:0000259" key="2">
    <source>
        <dbReference type="Pfam" id="PF21761"/>
    </source>
</evidence>
<feature type="domain" description="NADPH-dependent reductive aminase-like C-terminal" evidence="2">
    <location>
        <begin position="1"/>
        <end position="45"/>
    </location>
</feature>
<accession>A0ABS3XV36</accession>
<evidence type="ECO:0000313" key="4">
    <source>
        <dbReference type="Proteomes" id="UP000721954"/>
    </source>
</evidence>